<protein>
    <recommendedName>
        <fullName evidence="10">Major facilitator superfamily (MFS) profile domain-containing protein</fullName>
    </recommendedName>
</protein>
<feature type="region of interest" description="Disordered" evidence="6">
    <location>
        <begin position="145"/>
        <end position="172"/>
    </location>
</feature>
<evidence type="ECO:0000313" key="8">
    <source>
        <dbReference type="EMBL" id="KAJ4437659.1"/>
    </source>
</evidence>
<comment type="subcellular location">
    <subcellularLocation>
        <location evidence="1">Membrane</location>
        <topology evidence="1">Multi-pass membrane protein</topology>
    </subcellularLocation>
</comment>
<accession>A0ABQ8SUZ3</accession>
<dbReference type="EMBL" id="JAJSOF020000021">
    <property type="protein sequence ID" value="KAJ4437659.1"/>
    <property type="molecule type" value="Genomic_DNA"/>
</dbReference>
<keyword evidence="5 7" id="KW-0472">Membrane</keyword>
<feature type="transmembrane region" description="Helical" evidence="7">
    <location>
        <begin position="87"/>
        <end position="107"/>
    </location>
</feature>
<evidence type="ECO:0008006" key="10">
    <source>
        <dbReference type="Google" id="ProtNLM"/>
    </source>
</evidence>
<dbReference type="Pfam" id="PF07690">
    <property type="entry name" value="MFS_1"/>
    <property type="match status" value="1"/>
</dbReference>
<dbReference type="SUPFAM" id="SSF103473">
    <property type="entry name" value="MFS general substrate transporter"/>
    <property type="match status" value="1"/>
</dbReference>
<feature type="transmembrane region" description="Helical" evidence="7">
    <location>
        <begin position="113"/>
        <end position="135"/>
    </location>
</feature>
<sequence>MDTSSRKKLLYAVACLRSCFVENRRYALQITLLVCALTYVMLGSANIISYVFLYRVILGIFSQTQALCGPMLVETLLPQEKAEMQKFMTTVGTTSLIAAASVAGHILEMRNGFRYVCSFISIIYLLNYGIVYFFLQNTPHVPKKEKNDTATEEQLSNSKGKNQKGKEKDEKQLKEINTKASVKSVLLKYVQSVTELRDVNWELYWDVYALQFLFDFALTVHLQNFPPVLRDIYNTAPRWIGYTAAMQGAAIVMFGFLSGWINSFYKYDTNHIQKTYHGFGMYVISFLCLSFAPNWNYIFVCLLPLSASISVLRSTILELIKQRSLHDKKKQVVDAEKSVSSAARLCAPLVLGLVYDNYGFPGTSILKIITAGTATVITAKLFNSQGKDEKKTD</sequence>
<dbReference type="InterPro" id="IPR036259">
    <property type="entry name" value="MFS_trans_sf"/>
</dbReference>
<name>A0ABQ8SUZ3_PERAM</name>
<reference evidence="8 9" key="1">
    <citation type="journal article" date="2022" name="Allergy">
        <title>Genome assembly and annotation of Periplaneta americana reveal a comprehensive cockroach allergen profile.</title>
        <authorList>
            <person name="Wang L."/>
            <person name="Xiong Q."/>
            <person name="Saelim N."/>
            <person name="Wang L."/>
            <person name="Nong W."/>
            <person name="Wan A.T."/>
            <person name="Shi M."/>
            <person name="Liu X."/>
            <person name="Cao Q."/>
            <person name="Hui J.H.L."/>
            <person name="Sookrung N."/>
            <person name="Leung T.F."/>
            <person name="Tungtrongchitr A."/>
            <person name="Tsui S.K.W."/>
        </authorList>
    </citation>
    <scope>NUCLEOTIDE SEQUENCE [LARGE SCALE GENOMIC DNA]</scope>
    <source>
        <strain evidence="8">PWHHKU_190912</strain>
    </source>
</reference>
<dbReference type="InterPro" id="IPR011701">
    <property type="entry name" value="MFS"/>
</dbReference>
<keyword evidence="4 7" id="KW-1133">Transmembrane helix</keyword>
<keyword evidence="9" id="KW-1185">Reference proteome</keyword>
<comment type="caution">
    <text evidence="8">The sequence shown here is derived from an EMBL/GenBank/DDBJ whole genome shotgun (WGS) entry which is preliminary data.</text>
</comment>
<keyword evidence="3 7" id="KW-0812">Transmembrane</keyword>
<evidence type="ECO:0000256" key="1">
    <source>
        <dbReference type="ARBA" id="ARBA00004141"/>
    </source>
</evidence>
<proteinExistence type="predicted"/>
<dbReference type="PANTHER" id="PTHR23504:SF14">
    <property type="entry name" value="MAJOR FACILITATOR SUPERFAMILY DOMAIN-CONTAINING PROTEIN 9"/>
    <property type="match status" value="1"/>
</dbReference>
<evidence type="ECO:0000256" key="6">
    <source>
        <dbReference type="SAM" id="MobiDB-lite"/>
    </source>
</evidence>
<evidence type="ECO:0000256" key="4">
    <source>
        <dbReference type="ARBA" id="ARBA00022989"/>
    </source>
</evidence>
<evidence type="ECO:0000256" key="2">
    <source>
        <dbReference type="ARBA" id="ARBA00022448"/>
    </source>
</evidence>
<evidence type="ECO:0000256" key="3">
    <source>
        <dbReference type="ARBA" id="ARBA00022692"/>
    </source>
</evidence>
<gene>
    <name evidence="8" type="ORF">ANN_17804</name>
</gene>
<dbReference type="Gene3D" id="1.20.1250.20">
    <property type="entry name" value="MFS general substrate transporter like domains"/>
    <property type="match status" value="1"/>
</dbReference>
<evidence type="ECO:0000313" key="9">
    <source>
        <dbReference type="Proteomes" id="UP001148838"/>
    </source>
</evidence>
<evidence type="ECO:0000256" key="5">
    <source>
        <dbReference type="ARBA" id="ARBA00023136"/>
    </source>
</evidence>
<evidence type="ECO:0000256" key="7">
    <source>
        <dbReference type="SAM" id="Phobius"/>
    </source>
</evidence>
<keyword evidence="2" id="KW-0813">Transport</keyword>
<organism evidence="8 9">
    <name type="scientific">Periplaneta americana</name>
    <name type="common">American cockroach</name>
    <name type="synonym">Blatta americana</name>
    <dbReference type="NCBI Taxonomy" id="6978"/>
    <lineage>
        <taxon>Eukaryota</taxon>
        <taxon>Metazoa</taxon>
        <taxon>Ecdysozoa</taxon>
        <taxon>Arthropoda</taxon>
        <taxon>Hexapoda</taxon>
        <taxon>Insecta</taxon>
        <taxon>Pterygota</taxon>
        <taxon>Neoptera</taxon>
        <taxon>Polyneoptera</taxon>
        <taxon>Dictyoptera</taxon>
        <taxon>Blattodea</taxon>
        <taxon>Blattoidea</taxon>
        <taxon>Blattidae</taxon>
        <taxon>Blattinae</taxon>
        <taxon>Periplaneta</taxon>
    </lineage>
</organism>
<dbReference type="PANTHER" id="PTHR23504">
    <property type="entry name" value="MAJOR FACILITATOR SUPERFAMILY DOMAIN-CONTAINING PROTEIN 10"/>
    <property type="match status" value="1"/>
</dbReference>
<feature type="transmembrane region" description="Helical" evidence="7">
    <location>
        <begin position="239"/>
        <end position="261"/>
    </location>
</feature>
<dbReference type="Proteomes" id="UP001148838">
    <property type="component" value="Unassembled WGS sequence"/>
</dbReference>
<feature type="transmembrane region" description="Helical" evidence="7">
    <location>
        <begin position="30"/>
        <end position="53"/>
    </location>
</feature>